<feature type="transmembrane region" description="Helical" evidence="6">
    <location>
        <begin position="760"/>
        <end position="781"/>
    </location>
</feature>
<feature type="transmembrane region" description="Helical" evidence="6">
    <location>
        <begin position="678"/>
        <end position="701"/>
    </location>
</feature>
<dbReference type="EMBL" id="PYFT01000001">
    <property type="protein sequence ID" value="PSR55130.1"/>
    <property type="molecule type" value="Genomic_DNA"/>
</dbReference>
<dbReference type="InterPro" id="IPR050250">
    <property type="entry name" value="Macrolide_Exporter_MacB"/>
</dbReference>
<evidence type="ECO:0000256" key="1">
    <source>
        <dbReference type="ARBA" id="ARBA00004651"/>
    </source>
</evidence>
<dbReference type="PANTHER" id="PTHR30572">
    <property type="entry name" value="MEMBRANE COMPONENT OF TRANSPORTER-RELATED"/>
    <property type="match status" value="1"/>
</dbReference>
<sequence length="800" mass="89304">MLKNYFKIAFRNINRHKGYTFLNVAGLAIGMAACLLIALYVRNELSYDTYHTAADRLYRVTIDIQSRAGNRVFAQTSAPLAAALQRDFPQVEKATRLHKQSSQLVTYGPEKSFYEQNFYLSDPSIFEVFTLPLVKGNAQTALNRPNTLVITEELAKKYFGNAEPLGKILKVNNEPFEVTGVSQSLPYNSHLKMDLITSLATWDKQDWYKKDVADNWHSTMFYTYIKAKEQVNIPAFEKQIVTAADKYVSEQIKDWGVSYYFFLQPVKAIHLHSQLKDEAEAPGNAVNVYILMVVAGLIILIASLNYINLTTAQSANRAKEVGVRKVIGATKRPLITQFLCESLLLTFMALVLALLVVFLTRPSFETLTGQTYNFSLIFTPQYILIVLGITVLLGLAAAIYPALVLASFRPVAVLKGSLSLGTKGAGLRQVLVVCQFTISLMLLVGTIMVYRQLNYMKSQSLGFEKEQMLVLPVRGTSIADNYEQIKSEFQKHPAVVSATTSASVPGQEVNNFSVSLKGEADDKGQSMYYLFTDFDFLKTYGIKIVAGRDFDKTIQTDKESAFLINEKAVTAFGWATPEEAIGKKLDAGFGRDGEVVGVYKDFHYRSLQAPIEPLVLAIVPWRLNTISLRLKTNELPATMAFVQKKWQELFPQNPYEYAFLDEEFNKQYQADEKIGRTFLAFTSIAIFIACLGLFGLATFVAQQRTKEIGVRKVLGASVANIVSLVSKDFVKLVFISFVIATPLAYILISKWLENFASRISIGWLTFAIAGIALLLIALLTVSYQSIKAALANPVKSLRSE</sequence>
<evidence type="ECO:0000256" key="2">
    <source>
        <dbReference type="ARBA" id="ARBA00022475"/>
    </source>
</evidence>
<dbReference type="Pfam" id="PF02687">
    <property type="entry name" value="FtsX"/>
    <property type="match status" value="2"/>
</dbReference>
<dbReference type="PROSITE" id="PS51257">
    <property type="entry name" value="PROKAR_LIPOPROTEIN"/>
    <property type="match status" value="1"/>
</dbReference>
<feature type="transmembrane region" description="Helical" evidence="6">
    <location>
        <begin position="382"/>
        <end position="408"/>
    </location>
</feature>
<feature type="domain" description="MacB-like periplasmic core" evidence="8">
    <location>
        <begin position="437"/>
        <end position="622"/>
    </location>
</feature>
<evidence type="ECO:0000256" key="4">
    <source>
        <dbReference type="ARBA" id="ARBA00022989"/>
    </source>
</evidence>
<dbReference type="OrthoDB" id="5933722at2"/>
<gene>
    <name evidence="9" type="ORF">AHMF7605_17270</name>
</gene>
<proteinExistence type="predicted"/>
<feature type="transmembrane region" description="Helical" evidence="6">
    <location>
        <begin position="21"/>
        <end position="41"/>
    </location>
</feature>
<evidence type="ECO:0000256" key="5">
    <source>
        <dbReference type="ARBA" id="ARBA00023136"/>
    </source>
</evidence>
<feature type="domain" description="ABC3 transporter permease C-terminal" evidence="7">
    <location>
        <begin position="292"/>
        <end position="407"/>
    </location>
</feature>
<evidence type="ECO:0000259" key="8">
    <source>
        <dbReference type="Pfam" id="PF12704"/>
    </source>
</evidence>
<name>A0A2T2YI04_9BACT</name>
<dbReference type="InterPro" id="IPR025857">
    <property type="entry name" value="MacB_PCD"/>
</dbReference>
<evidence type="ECO:0008006" key="11">
    <source>
        <dbReference type="Google" id="ProtNLM"/>
    </source>
</evidence>
<feature type="domain" description="MacB-like periplasmic core" evidence="8">
    <location>
        <begin position="20"/>
        <end position="241"/>
    </location>
</feature>
<dbReference type="PANTHER" id="PTHR30572:SF18">
    <property type="entry name" value="ABC-TYPE MACROLIDE FAMILY EXPORT SYSTEM PERMEASE COMPONENT 2"/>
    <property type="match status" value="1"/>
</dbReference>
<feature type="transmembrane region" description="Helical" evidence="6">
    <location>
        <begin position="334"/>
        <end position="359"/>
    </location>
</feature>
<dbReference type="InterPro" id="IPR003838">
    <property type="entry name" value="ABC3_permease_C"/>
</dbReference>
<accession>A0A2T2YI04</accession>
<dbReference type="Proteomes" id="UP000240357">
    <property type="component" value="Unassembled WGS sequence"/>
</dbReference>
<dbReference type="GO" id="GO:0005886">
    <property type="term" value="C:plasma membrane"/>
    <property type="evidence" value="ECO:0007669"/>
    <property type="project" value="UniProtKB-SubCell"/>
</dbReference>
<dbReference type="Pfam" id="PF12704">
    <property type="entry name" value="MacB_PCD"/>
    <property type="match status" value="2"/>
</dbReference>
<evidence type="ECO:0000259" key="7">
    <source>
        <dbReference type="Pfam" id="PF02687"/>
    </source>
</evidence>
<evidence type="ECO:0000313" key="10">
    <source>
        <dbReference type="Proteomes" id="UP000240357"/>
    </source>
</evidence>
<organism evidence="9 10">
    <name type="scientific">Adhaeribacter arboris</name>
    <dbReference type="NCBI Taxonomy" id="2072846"/>
    <lineage>
        <taxon>Bacteria</taxon>
        <taxon>Pseudomonadati</taxon>
        <taxon>Bacteroidota</taxon>
        <taxon>Cytophagia</taxon>
        <taxon>Cytophagales</taxon>
        <taxon>Hymenobacteraceae</taxon>
        <taxon>Adhaeribacter</taxon>
    </lineage>
</organism>
<feature type="transmembrane region" description="Helical" evidence="6">
    <location>
        <begin position="729"/>
        <end position="748"/>
    </location>
</feature>
<feature type="transmembrane region" description="Helical" evidence="6">
    <location>
        <begin position="429"/>
        <end position="450"/>
    </location>
</feature>
<comment type="caution">
    <text evidence="9">The sequence shown here is derived from an EMBL/GenBank/DDBJ whole genome shotgun (WGS) entry which is preliminary data.</text>
</comment>
<dbReference type="RefSeq" id="WP_106931308.1">
    <property type="nucleotide sequence ID" value="NZ_PYFT01000001.1"/>
</dbReference>
<dbReference type="AlphaFoldDB" id="A0A2T2YI04"/>
<reference evidence="9 10" key="1">
    <citation type="submission" date="2018-03" db="EMBL/GenBank/DDBJ databases">
        <title>Adhaeribacter sp. HMF7605 Genome sequencing and assembly.</title>
        <authorList>
            <person name="Kang H."/>
            <person name="Kang J."/>
            <person name="Cha I."/>
            <person name="Kim H."/>
            <person name="Joh K."/>
        </authorList>
    </citation>
    <scope>NUCLEOTIDE SEQUENCE [LARGE SCALE GENOMIC DNA]</scope>
    <source>
        <strain evidence="9 10">HMF7605</strain>
    </source>
</reference>
<feature type="transmembrane region" description="Helical" evidence="6">
    <location>
        <begin position="288"/>
        <end position="307"/>
    </location>
</feature>
<evidence type="ECO:0000256" key="6">
    <source>
        <dbReference type="SAM" id="Phobius"/>
    </source>
</evidence>
<feature type="domain" description="ABC3 transporter permease C-terminal" evidence="7">
    <location>
        <begin position="680"/>
        <end position="790"/>
    </location>
</feature>
<keyword evidence="2" id="KW-1003">Cell membrane</keyword>
<keyword evidence="3 6" id="KW-0812">Transmembrane</keyword>
<keyword evidence="4 6" id="KW-1133">Transmembrane helix</keyword>
<keyword evidence="10" id="KW-1185">Reference proteome</keyword>
<evidence type="ECO:0000313" key="9">
    <source>
        <dbReference type="EMBL" id="PSR55130.1"/>
    </source>
</evidence>
<protein>
    <recommendedName>
        <fullName evidence="11">Cell division protein FtsX</fullName>
    </recommendedName>
</protein>
<comment type="subcellular location">
    <subcellularLocation>
        <location evidence="1">Cell membrane</location>
        <topology evidence="1">Multi-pass membrane protein</topology>
    </subcellularLocation>
</comment>
<evidence type="ECO:0000256" key="3">
    <source>
        <dbReference type="ARBA" id="ARBA00022692"/>
    </source>
</evidence>
<dbReference type="GO" id="GO:0022857">
    <property type="term" value="F:transmembrane transporter activity"/>
    <property type="evidence" value="ECO:0007669"/>
    <property type="project" value="TreeGrafter"/>
</dbReference>
<keyword evidence="5 6" id="KW-0472">Membrane</keyword>